<evidence type="ECO:0000313" key="3">
    <source>
        <dbReference type="Proteomes" id="UP000294739"/>
    </source>
</evidence>
<evidence type="ECO:0000313" key="2">
    <source>
        <dbReference type="EMBL" id="TDE10393.1"/>
    </source>
</evidence>
<evidence type="ECO:0000256" key="1">
    <source>
        <dbReference type="SAM" id="Phobius"/>
    </source>
</evidence>
<evidence type="ECO:0008006" key="4">
    <source>
        <dbReference type="Google" id="ProtNLM"/>
    </source>
</evidence>
<accession>A0A4R5DIR1</accession>
<dbReference type="Proteomes" id="UP000294739">
    <property type="component" value="Unassembled WGS sequence"/>
</dbReference>
<comment type="caution">
    <text evidence="2">The sequence shown here is derived from an EMBL/GenBank/DDBJ whole genome shotgun (WGS) entry which is preliminary data.</text>
</comment>
<dbReference type="OrthoDB" id="3296472at2"/>
<keyword evidence="1" id="KW-0812">Transmembrane</keyword>
<dbReference type="AlphaFoldDB" id="A0A4R5DIR1"/>
<proteinExistence type="predicted"/>
<dbReference type="InParanoid" id="A0A4R5DIR1"/>
<name>A0A4R5DIR1_9ACTN</name>
<keyword evidence="3" id="KW-1185">Reference proteome</keyword>
<organism evidence="2 3">
    <name type="scientific">Jiangella asiatica</name>
    <dbReference type="NCBI Taxonomy" id="2530372"/>
    <lineage>
        <taxon>Bacteria</taxon>
        <taxon>Bacillati</taxon>
        <taxon>Actinomycetota</taxon>
        <taxon>Actinomycetes</taxon>
        <taxon>Jiangellales</taxon>
        <taxon>Jiangellaceae</taxon>
        <taxon>Jiangella</taxon>
    </lineage>
</organism>
<keyword evidence="1" id="KW-0472">Membrane</keyword>
<dbReference type="EMBL" id="SMKZ01000014">
    <property type="protein sequence ID" value="TDE10393.1"/>
    <property type="molecule type" value="Genomic_DNA"/>
</dbReference>
<feature type="transmembrane region" description="Helical" evidence="1">
    <location>
        <begin position="87"/>
        <end position="109"/>
    </location>
</feature>
<reference evidence="2 3" key="1">
    <citation type="submission" date="2019-03" db="EMBL/GenBank/DDBJ databases">
        <title>Draft genome sequences of novel Actinobacteria.</title>
        <authorList>
            <person name="Sahin N."/>
            <person name="Ay H."/>
            <person name="Saygin H."/>
        </authorList>
    </citation>
    <scope>NUCLEOTIDE SEQUENCE [LARGE SCALE GENOMIC DNA]</scope>
    <source>
        <strain evidence="2 3">5K138</strain>
    </source>
</reference>
<protein>
    <recommendedName>
        <fullName evidence="4">DUF4157 domain-containing protein</fullName>
    </recommendedName>
</protein>
<keyword evidence="1" id="KW-1133">Transmembrane helix</keyword>
<sequence>MRRGHRVRQVVNWLNLSTPLGLLIGLLGRARFAAGPDGLILGRGYRLPIPPAPAFTVGNVVLLRIDDAALARRPALLVHEARHATQYAWFIGPVMLVPYGLAALWSLLLTGDPASRNAFERQAGLVDGGYVERPLRRWRRRGR</sequence>
<gene>
    <name evidence="2" type="ORF">E1269_11915</name>
</gene>